<organism evidence="1">
    <name type="scientific">uncultured Phycisphaerae bacterium</name>
    <dbReference type="NCBI Taxonomy" id="904963"/>
    <lineage>
        <taxon>Bacteria</taxon>
        <taxon>Pseudomonadati</taxon>
        <taxon>Planctomycetota</taxon>
        <taxon>Phycisphaerae</taxon>
        <taxon>environmental samples</taxon>
    </lineage>
</organism>
<name>A0A6J4N9G7_9BACT</name>
<reference evidence="1" key="1">
    <citation type="submission" date="2020-02" db="EMBL/GenBank/DDBJ databases">
        <authorList>
            <person name="Meier V. D."/>
        </authorList>
    </citation>
    <scope>NUCLEOTIDE SEQUENCE</scope>
    <source>
        <strain evidence="1">AVDCRST_MAG64</strain>
    </source>
</reference>
<dbReference type="EMBL" id="CADCUQ010000133">
    <property type="protein sequence ID" value="CAA9378929.1"/>
    <property type="molecule type" value="Genomic_DNA"/>
</dbReference>
<dbReference type="AlphaFoldDB" id="A0A6J4N9G7"/>
<proteinExistence type="predicted"/>
<evidence type="ECO:0000313" key="1">
    <source>
        <dbReference type="EMBL" id="CAA9378929.1"/>
    </source>
</evidence>
<protein>
    <submittedName>
        <fullName evidence="1">Uncharacterized protein</fullName>
    </submittedName>
</protein>
<accession>A0A6J4N9G7</accession>
<gene>
    <name evidence="1" type="ORF">AVDCRST_MAG64-468</name>
</gene>
<sequence length="79" mass="8697">MAGTYRVTIDVRRIQANVLATEGGRLTDLAVRNWLRSVGFSPQADGLTWLAAQESLGRLDKSEILRAERVYDHAAAAAR</sequence>